<evidence type="ECO:0000256" key="3">
    <source>
        <dbReference type="SAM" id="MobiDB-lite"/>
    </source>
</evidence>
<organism evidence="5 6">
    <name type="scientific">Streptomyces ipomoeae</name>
    <dbReference type="NCBI Taxonomy" id="103232"/>
    <lineage>
        <taxon>Bacteria</taxon>
        <taxon>Bacillati</taxon>
        <taxon>Actinomycetota</taxon>
        <taxon>Actinomycetes</taxon>
        <taxon>Kitasatosporales</taxon>
        <taxon>Streptomycetaceae</taxon>
        <taxon>Streptomyces</taxon>
    </lineage>
</organism>
<dbReference type="SUPFAM" id="SSF46894">
    <property type="entry name" value="C-terminal effector domain of the bipartite response regulators"/>
    <property type="match status" value="1"/>
</dbReference>
<dbReference type="SUPFAM" id="SSF52540">
    <property type="entry name" value="P-loop containing nucleoside triphosphate hydrolases"/>
    <property type="match status" value="1"/>
</dbReference>
<feature type="domain" description="HTH luxR-type" evidence="4">
    <location>
        <begin position="1059"/>
        <end position="1123"/>
    </location>
</feature>
<dbReference type="PROSITE" id="PS00622">
    <property type="entry name" value="HTH_LUXR_1"/>
    <property type="match status" value="1"/>
</dbReference>
<dbReference type="GO" id="GO:0005737">
    <property type="term" value="C:cytoplasm"/>
    <property type="evidence" value="ECO:0007669"/>
    <property type="project" value="TreeGrafter"/>
</dbReference>
<dbReference type="GO" id="GO:0006355">
    <property type="term" value="P:regulation of DNA-templated transcription"/>
    <property type="evidence" value="ECO:0007669"/>
    <property type="project" value="InterPro"/>
</dbReference>
<feature type="compositionally biased region" description="Gly residues" evidence="3">
    <location>
        <begin position="337"/>
        <end position="375"/>
    </location>
</feature>
<dbReference type="AlphaFoldDB" id="A0AAE8W971"/>
<dbReference type="GO" id="GO:0005524">
    <property type="term" value="F:ATP binding"/>
    <property type="evidence" value="ECO:0007669"/>
    <property type="project" value="UniProtKB-KW"/>
</dbReference>
<evidence type="ECO:0000256" key="1">
    <source>
        <dbReference type="ARBA" id="ARBA00022741"/>
    </source>
</evidence>
<dbReference type="PANTHER" id="PTHR16305">
    <property type="entry name" value="TESTICULAR SOLUBLE ADENYLYL CYCLASE"/>
    <property type="match status" value="1"/>
</dbReference>
<dbReference type="Proteomes" id="UP000318720">
    <property type="component" value="Unassembled WGS sequence"/>
</dbReference>
<accession>A0AAE8W971</accession>
<dbReference type="SMART" id="SM00421">
    <property type="entry name" value="HTH_LUXR"/>
    <property type="match status" value="1"/>
</dbReference>
<feature type="compositionally biased region" description="Basic and acidic residues" evidence="3">
    <location>
        <begin position="324"/>
        <end position="334"/>
    </location>
</feature>
<protein>
    <submittedName>
        <fullName evidence="5">Helix-turn-helix transcriptional regulator</fullName>
    </submittedName>
</protein>
<comment type="caution">
    <text evidence="5">The sequence shown here is derived from an EMBL/GenBank/DDBJ whole genome shotgun (WGS) entry which is preliminary data.</text>
</comment>
<dbReference type="InterPro" id="IPR016032">
    <property type="entry name" value="Sig_transdc_resp-reg_C-effctor"/>
</dbReference>
<dbReference type="InterPro" id="IPR027417">
    <property type="entry name" value="P-loop_NTPase"/>
</dbReference>
<dbReference type="EMBL" id="SPAZ01000033">
    <property type="protein sequence ID" value="TQE39012.1"/>
    <property type="molecule type" value="Genomic_DNA"/>
</dbReference>
<dbReference type="InterPro" id="IPR036388">
    <property type="entry name" value="WH-like_DNA-bd_sf"/>
</dbReference>
<dbReference type="Gene3D" id="1.10.10.10">
    <property type="entry name" value="Winged helix-like DNA-binding domain superfamily/Winged helix DNA-binding domain"/>
    <property type="match status" value="1"/>
</dbReference>
<dbReference type="RefSeq" id="WP_141580663.1">
    <property type="nucleotide sequence ID" value="NZ_SPAZ01000033.1"/>
</dbReference>
<feature type="region of interest" description="Disordered" evidence="3">
    <location>
        <begin position="294"/>
        <end position="415"/>
    </location>
</feature>
<feature type="region of interest" description="Disordered" evidence="3">
    <location>
        <begin position="967"/>
        <end position="995"/>
    </location>
</feature>
<keyword evidence="1" id="KW-0547">Nucleotide-binding</keyword>
<dbReference type="InterPro" id="IPR000792">
    <property type="entry name" value="Tscrpt_reg_LuxR_C"/>
</dbReference>
<dbReference type="PANTHER" id="PTHR16305:SF35">
    <property type="entry name" value="TRANSCRIPTIONAL ACTIVATOR DOMAIN"/>
    <property type="match status" value="1"/>
</dbReference>
<dbReference type="PRINTS" id="PR00038">
    <property type="entry name" value="HTHLUXR"/>
</dbReference>
<dbReference type="InterPro" id="IPR041664">
    <property type="entry name" value="AAA_16"/>
</dbReference>
<dbReference type="GO" id="GO:0004016">
    <property type="term" value="F:adenylate cyclase activity"/>
    <property type="evidence" value="ECO:0007669"/>
    <property type="project" value="TreeGrafter"/>
</dbReference>
<dbReference type="CDD" id="cd06170">
    <property type="entry name" value="LuxR_C_like"/>
    <property type="match status" value="1"/>
</dbReference>
<dbReference type="PROSITE" id="PS50043">
    <property type="entry name" value="HTH_LUXR_2"/>
    <property type="match status" value="1"/>
</dbReference>
<evidence type="ECO:0000313" key="6">
    <source>
        <dbReference type="Proteomes" id="UP000318720"/>
    </source>
</evidence>
<keyword evidence="2" id="KW-0067">ATP-binding</keyword>
<reference evidence="5 6" key="1">
    <citation type="submission" date="2019-03" db="EMBL/GenBank/DDBJ databases">
        <title>Comparative genomic analyses of the sweetpotato soil rot pathogen, Streptomyces ipomoeae.</title>
        <authorList>
            <person name="Ruschel Soares N."/>
            <person name="Badger J.H."/>
            <person name="Huguet-Tapia J.C."/>
            <person name="Clark C.A."/>
            <person name="Pettis G.S."/>
        </authorList>
    </citation>
    <scope>NUCLEOTIDE SEQUENCE [LARGE SCALE GENOMIC DNA]</scope>
    <source>
        <strain evidence="5 6">88-35</strain>
    </source>
</reference>
<evidence type="ECO:0000313" key="5">
    <source>
        <dbReference type="EMBL" id="TQE39012.1"/>
    </source>
</evidence>
<feature type="compositionally biased region" description="Basic and acidic residues" evidence="3">
    <location>
        <begin position="396"/>
        <end position="415"/>
    </location>
</feature>
<gene>
    <name evidence="5" type="ORF">Sipo8835_03295</name>
</gene>
<proteinExistence type="predicted"/>
<sequence>MCGLEPLLEREDALELLVAEAARARTGTGRPVLLRGATGTGRTALLEAAAEHAAAEGMRVLRARCSPEHTAVPFDTVFQLLAHGPEFDAVAEEAPDAPGTPPHRGRFARLWRLLCSYAAEAPLMVAVDDVHFADVCSRRWLVETVRRIDRLPVLLVMTERSQYDIDPPADGLTHALSPSLVHTLTLAPLGPDSMAELVRHARGGSAPADWVDECVRASAGSPLLLRALLEDLRNTDTEGLAHADAGALPDTCAALYPGAYPAAVSWWLDSAGPATTEVARALAALEDGGGWGDGAGWGDGLGSDARGGAAGRGEGDARGGASSRGDRGVGDVRRGAPGRGDGDAGGGVGSGGDEAGGDAGRGAAGRGDRAGGGARRGAVGRGDRTGGDTWGGASSRGDRGVGDARRGAAGLRERGGVDARRGVTVWGGRIGGPTRRGAVGRGDRTGGLVADAALLARTADADPARVTGWLTAMTRLGLLRPDPDGRPRYAHPLLRDAILGGWPAARRQAAHQRAAEAMRHRGDGAEAVAGQLLRSAPVGRAWATGVLLDAADLAVRDDRGEDAVAFLRRALDEPMSPGRRTVVLTELGSLEYATVRSTAGIQRLTEALKLPGPPQDRVRAAVALGTVLARRGEARVAIDVLRDLQDEHLTGHPDLVRTVHTASALLSDHDQGVRQDMYRWLRETAERSPALVGTAGQALLVRYESTAGLTSAESAMRRVRALLAEPAEPLSEAFLLGTAAAVAQWADQLDEAERLVCRGLAGQRASLLHPMHQALLNVRLDIATARGAYAELTELPELAELLADSGASGPTEGGSESANARAHAIIALVETGRTEEATRLADDFDLQHTHDCWEVNRFLYARGVLRAATDDPAGALDDFLECGRRQTARDVLSPVVTPWRAASAECHLTLGRPGEALALAEEELHLATVWHTPRVLGRALRVLAMATGGRRGLELAERAVRMLREGTEGAAGPAEGDGAGEETPDGRAAVAPGTEPAETELIPALIAQGRLLTAAGERTRARDALREAAERAERLGAVRMRSMAEEALREGGARRTATAMTGPESLTDAERRIAALAAQGRTNTEIAGLLHLARRTVETHLTSAYRKLGIRRRSQLPTALTPGAAQPSS</sequence>
<name>A0AAE8W971_9ACTN</name>
<dbReference type="GO" id="GO:0003677">
    <property type="term" value="F:DNA binding"/>
    <property type="evidence" value="ECO:0007669"/>
    <property type="project" value="InterPro"/>
</dbReference>
<dbReference type="Pfam" id="PF00196">
    <property type="entry name" value="GerE"/>
    <property type="match status" value="1"/>
</dbReference>
<dbReference type="Pfam" id="PF13191">
    <property type="entry name" value="AAA_16"/>
    <property type="match status" value="1"/>
</dbReference>
<evidence type="ECO:0000259" key="4">
    <source>
        <dbReference type="PROSITE" id="PS50043"/>
    </source>
</evidence>
<evidence type="ECO:0000256" key="2">
    <source>
        <dbReference type="ARBA" id="ARBA00022840"/>
    </source>
</evidence>